<reference evidence="1 2" key="1">
    <citation type="submission" date="2024-05" db="EMBL/GenBank/DDBJ databases">
        <title>Roseateles sp. DJS-2-20 16S ribosomal RNA gene Genome sequencing and assembly.</title>
        <authorList>
            <person name="Woo H."/>
        </authorList>
    </citation>
    <scope>NUCLEOTIDE SEQUENCE [LARGE SCALE GENOMIC DNA]</scope>
    <source>
        <strain evidence="1 2">DJS-2-20</strain>
    </source>
</reference>
<protein>
    <submittedName>
        <fullName evidence="1">Uncharacterized protein</fullName>
    </submittedName>
</protein>
<proteinExistence type="predicted"/>
<keyword evidence="2" id="KW-1185">Reference proteome</keyword>
<dbReference type="Proteomes" id="UP001495147">
    <property type="component" value="Unassembled WGS sequence"/>
</dbReference>
<sequence>MIRSLKTMLDRSESMHRAWHDTLMAHAPPHPNELPLRQRLALDASALTLEHGQAIRLLLEEHLENAALALLRVQHEALLRAAWVAYAADDAALQALTGPDTDLGVKQANALPLAGILLKQVEASELTPAALKRGLREFRDVVWADANSYTHAGLLPLVRVGKRHAEAHLVHALYISNAHGYSASMISAEIMDPAETLPAINRIVVAHPECMVMS</sequence>
<evidence type="ECO:0000313" key="2">
    <source>
        <dbReference type="Proteomes" id="UP001495147"/>
    </source>
</evidence>
<evidence type="ECO:0000313" key="1">
    <source>
        <dbReference type="EMBL" id="MEO3691788.1"/>
    </source>
</evidence>
<dbReference type="InterPro" id="IPR054257">
    <property type="entry name" value="DUF6988"/>
</dbReference>
<name>A0ABV0G231_9BURK</name>
<dbReference type="RefSeq" id="WP_347704600.1">
    <property type="nucleotide sequence ID" value="NZ_JBDPZD010000002.1"/>
</dbReference>
<dbReference type="Pfam" id="PF22491">
    <property type="entry name" value="DUF6988"/>
    <property type="match status" value="1"/>
</dbReference>
<gene>
    <name evidence="1" type="ORF">ABDJ85_09925</name>
</gene>
<organism evidence="1 2">
    <name type="scientific">Roseateles paludis</name>
    <dbReference type="NCBI Taxonomy" id="3145238"/>
    <lineage>
        <taxon>Bacteria</taxon>
        <taxon>Pseudomonadati</taxon>
        <taxon>Pseudomonadota</taxon>
        <taxon>Betaproteobacteria</taxon>
        <taxon>Burkholderiales</taxon>
        <taxon>Sphaerotilaceae</taxon>
        <taxon>Roseateles</taxon>
    </lineage>
</organism>
<dbReference type="EMBL" id="JBDPZD010000002">
    <property type="protein sequence ID" value="MEO3691788.1"/>
    <property type="molecule type" value="Genomic_DNA"/>
</dbReference>
<accession>A0ABV0G231</accession>
<comment type="caution">
    <text evidence="1">The sequence shown here is derived from an EMBL/GenBank/DDBJ whole genome shotgun (WGS) entry which is preliminary data.</text>
</comment>